<evidence type="ECO:0000259" key="3">
    <source>
        <dbReference type="Pfam" id="PF13193"/>
    </source>
</evidence>
<dbReference type="AlphaFoldDB" id="A0A507BEJ9"/>
<dbReference type="InterPro" id="IPR020845">
    <property type="entry name" value="AMP-binding_CS"/>
</dbReference>
<dbReference type="PANTHER" id="PTHR24096">
    <property type="entry name" value="LONG-CHAIN-FATTY-ACID--COA LIGASE"/>
    <property type="match status" value="1"/>
</dbReference>
<dbReference type="InterPro" id="IPR045851">
    <property type="entry name" value="AMP-bd_C_sf"/>
</dbReference>
<feature type="domain" description="AMP-dependent synthetase/ligase" evidence="2">
    <location>
        <begin position="29"/>
        <end position="429"/>
    </location>
</feature>
<dbReference type="InterPro" id="IPR025110">
    <property type="entry name" value="AMP-bd_C"/>
</dbReference>
<reference evidence="4 5" key="1">
    <citation type="submission" date="2019-06" db="EMBL/GenBank/DDBJ databases">
        <title>Draft genome sequence of the filamentous fungus Phialemoniopsis curvata isolated from diesel fuel.</title>
        <authorList>
            <person name="Varaljay V.A."/>
            <person name="Lyon W.J."/>
            <person name="Crouch A.L."/>
            <person name="Drake C.E."/>
            <person name="Hollomon J.M."/>
            <person name="Nadeau L.J."/>
            <person name="Nunn H.S."/>
            <person name="Stevenson B.S."/>
            <person name="Bojanowski C.L."/>
            <person name="Crookes-Goodson W.J."/>
        </authorList>
    </citation>
    <scope>NUCLEOTIDE SEQUENCE [LARGE SCALE GENOMIC DNA]</scope>
    <source>
        <strain evidence="4 5">D216</strain>
    </source>
</reference>
<dbReference type="InterPro" id="IPR000873">
    <property type="entry name" value="AMP-dep_synth/lig_dom"/>
</dbReference>
<evidence type="ECO:0008006" key="6">
    <source>
        <dbReference type="Google" id="ProtNLM"/>
    </source>
</evidence>
<dbReference type="STRING" id="1093900.A0A507BEJ9"/>
<dbReference type="FunFam" id="3.30.300.30:FF:000007">
    <property type="entry name" value="4-coumarate--CoA ligase 2"/>
    <property type="match status" value="1"/>
</dbReference>
<dbReference type="Gene3D" id="3.40.50.12780">
    <property type="entry name" value="N-terminal domain of ligase-like"/>
    <property type="match status" value="1"/>
</dbReference>
<dbReference type="RefSeq" id="XP_030997420.1">
    <property type="nucleotide sequence ID" value="XM_031138680.1"/>
</dbReference>
<dbReference type="Pfam" id="PF00501">
    <property type="entry name" value="AMP-binding"/>
    <property type="match status" value="1"/>
</dbReference>
<proteinExistence type="inferred from homology"/>
<keyword evidence="5" id="KW-1185">Reference proteome</keyword>
<evidence type="ECO:0000256" key="1">
    <source>
        <dbReference type="ARBA" id="ARBA00006432"/>
    </source>
</evidence>
<sequence>MVIKSRWTAPIPRCSLQQWIFESSRSPLPDKKQFLDADDPENNYITLSEYRLLSKRVALGLIEAGLKPGDRVLVFSGNNIYFPSVFLGILMAGGIFTGANPTFVPRELAYQLDNSQATFMITAAAALDTALEAAQQVGLPRSSVFIFDKPSEVRSAKPGPGVNGRKNGARHWTELLAGDPGRAESWDWVEPADPANTTCCLNYSSGTTGVPKGVEVSHYSYVANGAQVVALRNLDPQGRGVHEGSRLLCFLPLYHAYGQTYFIANFARMQLPVYVMPSFDFERMLRHVQTYRITSLAAVPPIVVALAKHPLARKYDLSSLEAIGSGAAPLMREVAQEVEKMLWPAGETVIHQGWGMTEVTCTCMAWDPTQPAAKTGSSAVGELLPNCAARIVEVGTGTDPETNPAVEIREPRRPGELWVTGPTLMRGYWRNPKATAETVVVDAADGTRWLRTGDVAFVEQYRPGTLFHIVDRLKELIKVKGNQVAPAELEGVLLDRRDVADAAVVGVTIKGEEVPRAYVVRAAGSRVSEQEIAQWFAGRVARYKQLRGGVKFVEAIPKNPSGKILRKILRDQAQKEVGDRPPQASRLS</sequence>
<dbReference type="InterPro" id="IPR042099">
    <property type="entry name" value="ANL_N_sf"/>
</dbReference>
<dbReference type="CDD" id="cd05911">
    <property type="entry name" value="Firefly_Luc_like"/>
    <property type="match status" value="1"/>
</dbReference>
<dbReference type="Pfam" id="PF13193">
    <property type="entry name" value="AMP-binding_C"/>
    <property type="match status" value="1"/>
</dbReference>
<comment type="caution">
    <text evidence="4">The sequence shown here is derived from an EMBL/GenBank/DDBJ whole genome shotgun (WGS) entry which is preliminary data.</text>
</comment>
<comment type="similarity">
    <text evidence="1">Belongs to the ATP-dependent AMP-binding enzyme family.</text>
</comment>
<dbReference type="GO" id="GO:0016405">
    <property type="term" value="F:CoA-ligase activity"/>
    <property type="evidence" value="ECO:0007669"/>
    <property type="project" value="TreeGrafter"/>
</dbReference>
<evidence type="ECO:0000313" key="4">
    <source>
        <dbReference type="EMBL" id="TPX15709.1"/>
    </source>
</evidence>
<dbReference type="Proteomes" id="UP000319257">
    <property type="component" value="Unassembled WGS sequence"/>
</dbReference>
<organism evidence="4 5">
    <name type="scientific">Thyridium curvatum</name>
    <dbReference type="NCBI Taxonomy" id="1093900"/>
    <lineage>
        <taxon>Eukaryota</taxon>
        <taxon>Fungi</taxon>
        <taxon>Dikarya</taxon>
        <taxon>Ascomycota</taxon>
        <taxon>Pezizomycotina</taxon>
        <taxon>Sordariomycetes</taxon>
        <taxon>Sordariomycetidae</taxon>
        <taxon>Thyridiales</taxon>
        <taxon>Thyridiaceae</taxon>
        <taxon>Thyridium</taxon>
    </lineage>
</organism>
<protein>
    <recommendedName>
        <fullName evidence="6">4-coumarate--CoA ligase</fullName>
    </recommendedName>
</protein>
<dbReference type="Gene3D" id="3.30.300.30">
    <property type="match status" value="1"/>
</dbReference>
<dbReference type="PANTHER" id="PTHR24096:SF424">
    <property type="entry name" value="ACETYL-COA SYNTHETASE-LIKE PROTEIN-RELATED"/>
    <property type="match status" value="1"/>
</dbReference>
<feature type="domain" description="AMP-binding enzyme C-terminal" evidence="3">
    <location>
        <begin position="488"/>
        <end position="563"/>
    </location>
</feature>
<dbReference type="InParanoid" id="A0A507BEJ9"/>
<dbReference type="PROSITE" id="PS00455">
    <property type="entry name" value="AMP_BINDING"/>
    <property type="match status" value="1"/>
</dbReference>
<evidence type="ECO:0000313" key="5">
    <source>
        <dbReference type="Proteomes" id="UP000319257"/>
    </source>
</evidence>
<evidence type="ECO:0000259" key="2">
    <source>
        <dbReference type="Pfam" id="PF00501"/>
    </source>
</evidence>
<dbReference type="SUPFAM" id="SSF56801">
    <property type="entry name" value="Acetyl-CoA synthetase-like"/>
    <property type="match status" value="1"/>
</dbReference>
<dbReference type="GeneID" id="41967490"/>
<accession>A0A507BEJ9</accession>
<dbReference type="OrthoDB" id="6509636at2759"/>
<gene>
    <name evidence="4" type="ORF">E0L32_000043</name>
</gene>
<name>A0A507BEJ9_9PEZI</name>
<dbReference type="EMBL" id="SKBQ01000001">
    <property type="protein sequence ID" value="TPX15709.1"/>
    <property type="molecule type" value="Genomic_DNA"/>
</dbReference>